<evidence type="ECO:0000313" key="7">
    <source>
        <dbReference type="EMBL" id="NOU99473.1"/>
    </source>
</evidence>
<feature type="domain" description="Flagellin N-terminal" evidence="5">
    <location>
        <begin position="3"/>
        <end position="138"/>
    </location>
</feature>
<evidence type="ECO:0000256" key="4">
    <source>
        <dbReference type="RuleBase" id="RU362073"/>
    </source>
</evidence>
<dbReference type="Gene3D" id="1.20.1330.10">
    <property type="entry name" value="f41 fragment of flagellin, N-terminal domain"/>
    <property type="match status" value="2"/>
</dbReference>
<comment type="similarity">
    <text evidence="1 4">Belongs to the bacterial flagellin family.</text>
</comment>
<keyword evidence="7" id="KW-0969">Cilium</keyword>
<evidence type="ECO:0000259" key="5">
    <source>
        <dbReference type="Pfam" id="PF00669"/>
    </source>
</evidence>
<keyword evidence="4" id="KW-0964">Secreted</keyword>
<dbReference type="InterPro" id="IPR001029">
    <property type="entry name" value="Flagellin_N"/>
</dbReference>
<dbReference type="InterPro" id="IPR042187">
    <property type="entry name" value="Flagellin_C_sub2"/>
</dbReference>
<comment type="subcellular location">
    <subcellularLocation>
        <location evidence="4">Secreted</location>
    </subcellularLocation>
    <subcellularLocation>
        <location evidence="4">Bacterial flagellum</location>
    </subcellularLocation>
</comment>
<evidence type="ECO:0000256" key="2">
    <source>
        <dbReference type="ARBA" id="ARBA00020110"/>
    </source>
</evidence>
<protein>
    <recommendedName>
        <fullName evidence="2 4">Flagellin</fullName>
    </recommendedName>
</protein>
<gene>
    <name evidence="7" type="ORF">GC097_05460</name>
</gene>
<evidence type="ECO:0000256" key="3">
    <source>
        <dbReference type="ARBA" id="ARBA00023143"/>
    </source>
</evidence>
<evidence type="ECO:0000259" key="6">
    <source>
        <dbReference type="Pfam" id="PF00700"/>
    </source>
</evidence>
<feature type="domain" description="Flagellin C-terminal" evidence="6">
    <location>
        <begin position="701"/>
        <end position="786"/>
    </location>
</feature>
<dbReference type="RefSeq" id="WP_281364243.1">
    <property type="nucleotide sequence ID" value="NZ_WHNZ01000013.1"/>
</dbReference>
<keyword evidence="7" id="KW-0282">Flagellum</keyword>
<evidence type="ECO:0000313" key="8">
    <source>
        <dbReference type="Proteomes" id="UP000618579"/>
    </source>
</evidence>
<proteinExistence type="inferred from homology"/>
<dbReference type="InterPro" id="IPR046358">
    <property type="entry name" value="Flagellin_C"/>
</dbReference>
<comment type="caution">
    <text evidence="7">The sequence shown here is derived from an EMBL/GenBank/DDBJ whole genome shotgun (WGS) entry which is preliminary data.</text>
</comment>
<dbReference type="PANTHER" id="PTHR42792:SF2">
    <property type="entry name" value="FLAGELLIN"/>
    <property type="match status" value="1"/>
</dbReference>
<dbReference type="PANTHER" id="PTHR42792">
    <property type="entry name" value="FLAGELLIN"/>
    <property type="match status" value="1"/>
</dbReference>
<dbReference type="InterPro" id="IPR001492">
    <property type="entry name" value="Flagellin"/>
</dbReference>
<dbReference type="Gene3D" id="6.10.10.10">
    <property type="entry name" value="Flagellar export chaperone, C-terminal domain"/>
    <property type="match status" value="1"/>
</dbReference>
<dbReference type="PRINTS" id="PR00207">
    <property type="entry name" value="FLAGELLIN"/>
</dbReference>
<reference evidence="7 8" key="1">
    <citation type="submission" date="2019-10" db="EMBL/GenBank/DDBJ databases">
        <title>Description of Paenibacillus pedi sp. nov.</title>
        <authorList>
            <person name="Carlier A."/>
            <person name="Qi S."/>
        </authorList>
    </citation>
    <scope>NUCLEOTIDE SEQUENCE [LARGE SCALE GENOMIC DNA]</scope>
    <source>
        <strain evidence="7 8">LMG 31457</strain>
    </source>
</reference>
<evidence type="ECO:0000256" key="1">
    <source>
        <dbReference type="ARBA" id="ARBA00005709"/>
    </source>
</evidence>
<keyword evidence="8" id="KW-1185">Reference proteome</keyword>
<dbReference type="EMBL" id="WHNZ01000013">
    <property type="protein sequence ID" value="NOU99473.1"/>
    <property type="molecule type" value="Genomic_DNA"/>
</dbReference>
<keyword evidence="3 4" id="KW-0975">Bacterial flagellum</keyword>
<organism evidence="7 8">
    <name type="scientific">Paenibacillus planticolens</name>
    <dbReference type="NCBI Taxonomy" id="2654976"/>
    <lineage>
        <taxon>Bacteria</taxon>
        <taxon>Bacillati</taxon>
        <taxon>Bacillota</taxon>
        <taxon>Bacilli</taxon>
        <taxon>Bacillales</taxon>
        <taxon>Paenibacillaceae</taxon>
        <taxon>Paenibacillus</taxon>
    </lineage>
</organism>
<name>A0ABX1ZHA5_9BACL</name>
<sequence length="787" mass="80549">MRINHNIAAQNTHRQLAGNTAAAGKSLEKLSSGLRINRAGDDAAGLAISEKMRAQIRGLDQAQRNAQDSISLIQTAEGALTETHSILQRMKELATQAANDTNTADDRGEIQKEINQLTAEINRIGNTTEFNTKKLLNGDISEKSGVVTIDKTTNPFNAGTTTISNPDLDKNSSLKAGNYTIDVIDTVTKSATHTADNAIKDVSVGANSTLNSGDYEIRIGQTQTKNASLDTPAGSVTGVSIAPTSTLANGAHEVTITRTDSVATGAFTGANTGLTADGITVTGNNPVSGSFDVKTVGVLGAVNNGTVGPGAAGALTLSLDNPSALSNGVGYQLAYADEGNGIFSVQLMDTDGTTALTDKVILDNNVQNYQFKALGSTNDFGVSFKTATGVNTTLTGANAGGNHQTFDVSSTVTLSKGGSTVGTTSIAAGAAAGSVTIGDFTIAHGVGNTIKNGTDSFTVTNDLAASFDGGPAVTFTAGSTVTFANGVSIDTRADSTTYSASNTYDLTVGTATAYTATVHDANGGVVVGTQTLTDGSTYNLGNGVDLTIGTLTGPTTHAFSVTAATTKTAKLTNTTTGDTTTKSDIAANSTIDFGNGLKVNMGAKTNGQAAFTVEGGVEDRSLSMQVGANQGQSLSMNVADMRASALGITSSDASAVIKDTSGNVITGAAWTTTKQSNNGTDNVNVEYSLDVSDATKASAAIKVLDNSINAVSAERSKLGAYQNRLEHTINNLGAASENLTAAESRIRDVDMAKEMMEFTKNNILSQAAQAMLAQANQQPQGVLQLLR</sequence>
<dbReference type="SUPFAM" id="SSF64518">
    <property type="entry name" value="Phase 1 flagellin"/>
    <property type="match status" value="1"/>
</dbReference>
<dbReference type="Pfam" id="PF00700">
    <property type="entry name" value="Flagellin_C"/>
    <property type="match status" value="1"/>
</dbReference>
<comment type="function">
    <text evidence="4">Flagellin is the subunit protein which polymerizes to form the filaments of bacterial flagella.</text>
</comment>
<accession>A0ABX1ZHA5</accession>
<keyword evidence="7" id="KW-0966">Cell projection</keyword>
<dbReference type="Pfam" id="PF00669">
    <property type="entry name" value="Flagellin_N"/>
    <property type="match status" value="1"/>
</dbReference>
<dbReference type="Gene3D" id="3.30.70.2120">
    <property type="match status" value="1"/>
</dbReference>
<dbReference type="Proteomes" id="UP000618579">
    <property type="component" value="Unassembled WGS sequence"/>
</dbReference>